<reference evidence="1" key="1">
    <citation type="journal article" date="2015" name="Nature">
        <title>Complex archaea that bridge the gap between prokaryotes and eukaryotes.</title>
        <authorList>
            <person name="Spang A."/>
            <person name="Saw J.H."/>
            <person name="Jorgensen S.L."/>
            <person name="Zaremba-Niedzwiedzka K."/>
            <person name="Martijn J."/>
            <person name="Lind A.E."/>
            <person name="van Eijk R."/>
            <person name="Schleper C."/>
            <person name="Guy L."/>
            <person name="Ettema T.J."/>
        </authorList>
    </citation>
    <scope>NUCLEOTIDE SEQUENCE</scope>
</reference>
<comment type="caution">
    <text evidence="1">The sequence shown here is derived from an EMBL/GenBank/DDBJ whole genome shotgun (WGS) entry which is preliminary data.</text>
</comment>
<accession>A0A0F9LFW1</accession>
<proteinExistence type="predicted"/>
<dbReference type="EMBL" id="LAZR01011159">
    <property type="protein sequence ID" value="KKM63115.1"/>
    <property type="molecule type" value="Genomic_DNA"/>
</dbReference>
<gene>
    <name evidence="1" type="ORF">LCGC14_1514760</name>
</gene>
<protein>
    <submittedName>
        <fullName evidence="1">Uncharacterized protein</fullName>
    </submittedName>
</protein>
<dbReference type="AlphaFoldDB" id="A0A0F9LFW1"/>
<evidence type="ECO:0000313" key="1">
    <source>
        <dbReference type="EMBL" id="KKM63115.1"/>
    </source>
</evidence>
<name>A0A0F9LFW1_9ZZZZ</name>
<organism evidence="1">
    <name type="scientific">marine sediment metagenome</name>
    <dbReference type="NCBI Taxonomy" id="412755"/>
    <lineage>
        <taxon>unclassified sequences</taxon>
        <taxon>metagenomes</taxon>
        <taxon>ecological metagenomes</taxon>
    </lineage>
</organism>
<sequence>MSYYPYTPLFPEFIPCHISWLNHIKLIGTPMQTITDNDGKYKTTIHLKERNGITYILKEERTKLSSFTRLRADEKAIRRDIQQDWTYFEDYDLGI</sequence>